<dbReference type="Proteomes" id="UP000285655">
    <property type="component" value="Unassembled WGS sequence"/>
</dbReference>
<dbReference type="AlphaFoldDB" id="A0A419DAF7"/>
<gene>
    <name evidence="1" type="ORF">C4544_07025</name>
</gene>
<sequence>MLNEVVWFRVKSADGVGSFVKVPIPDPSRIFGTLFVACLAEGIKPTDYRMLGASEEVCVFTSNIGNLRA</sequence>
<comment type="caution">
    <text evidence="1">The sequence shown here is derived from an EMBL/GenBank/DDBJ whole genome shotgun (WGS) entry which is preliminary data.</text>
</comment>
<name>A0A419DAF7_9BACT</name>
<dbReference type="EMBL" id="QZJW01000055">
    <property type="protein sequence ID" value="RJO60087.1"/>
    <property type="molecule type" value="Genomic_DNA"/>
</dbReference>
<proteinExistence type="predicted"/>
<accession>A0A419DAF7</accession>
<evidence type="ECO:0000313" key="1">
    <source>
        <dbReference type="EMBL" id="RJO60087.1"/>
    </source>
</evidence>
<evidence type="ECO:0000313" key="2">
    <source>
        <dbReference type="Proteomes" id="UP000285655"/>
    </source>
</evidence>
<organism evidence="1 2">
    <name type="scientific">candidate division WS5 bacterium</name>
    <dbReference type="NCBI Taxonomy" id="2093353"/>
    <lineage>
        <taxon>Bacteria</taxon>
        <taxon>candidate division WS5</taxon>
    </lineage>
</organism>
<protein>
    <submittedName>
        <fullName evidence="1">Uncharacterized protein</fullName>
    </submittedName>
</protein>
<reference evidence="1 2" key="1">
    <citation type="journal article" date="2017" name="ISME J.">
        <title>Energy and carbon metabolisms in a deep terrestrial subsurface fluid microbial community.</title>
        <authorList>
            <person name="Momper L."/>
            <person name="Jungbluth S.P."/>
            <person name="Lee M.D."/>
            <person name="Amend J.P."/>
        </authorList>
    </citation>
    <scope>NUCLEOTIDE SEQUENCE [LARGE SCALE GENOMIC DNA]</scope>
    <source>
        <strain evidence="1">SURF_29</strain>
    </source>
</reference>